<dbReference type="OMA" id="GICKCTH"/>
<dbReference type="Gene3D" id="3.30.420.10">
    <property type="entry name" value="Ribonuclease H-like superfamily/Ribonuclease H"/>
    <property type="match status" value="1"/>
</dbReference>
<dbReference type="InterPro" id="IPR039537">
    <property type="entry name" value="Retrotran_Ty1/copia-like"/>
</dbReference>
<dbReference type="AlphaFoldDB" id="A0A151RZC3"/>
<gene>
    <name evidence="3" type="ORF">KK1_030405</name>
</gene>
<dbReference type="PROSITE" id="PS50994">
    <property type="entry name" value="INTEGRASE"/>
    <property type="match status" value="1"/>
</dbReference>
<dbReference type="InterPro" id="IPR036397">
    <property type="entry name" value="RNaseH_sf"/>
</dbReference>
<dbReference type="Proteomes" id="UP000075243">
    <property type="component" value="Unassembled WGS sequence"/>
</dbReference>
<organism evidence="3 4">
    <name type="scientific">Cajanus cajan</name>
    <name type="common">Pigeon pea</name>
    <name type="synonym">Cajanus indicus</name>
    <dbReference type="NCBI Taxonomy" id="3821"/>
    <lineage>
        <taxon>Eukaryota</taxon>
        <taxon>Viridiplantae</taxon>
        <taxon>Streptophyta</taxon>
        <taxon>Embryophyta</taxon>
        <taxon>Tracheophyta</taxon>
        <taxon>Spermatophyta</taxon>
        <taxon>Magnoliopsida</taxon>
        <taxon>eudicotyledons</taxon>
        <taxon>Gunneridae</taxon>
        <taxon>Pentapetalae</taxon>
        <taxon>rosids</taxon>
        <taxon>fabids</taxon>
        <taxon>Fabales</taxon>
        <taxon>Fabaceae</taxon>
        <taxon>Papilionoideae</taxon>
        <taxon>50 kb inversion clade</taxon>
        <taxon>NPAAA clade</taxon>
        <taxon>indigoferoid/millettioid clade</taxon>
        <taxon>Phaseoleae</taxon>
        <taxon>Cajanus</taxon>
    </lineage>
</organism>
<dbReference type="GO" id="GO:0008233">
    <property type="term" value="F:peptidase activity"/>
    <property type="evidence" value="ECO:0007669"/>
    <property type="project" value="UniProtKB-KW"/>
</dbReference>
<evidence type="ECO:0000313" key="3">
    <source>
        <dbReference type="EMBL" id="KYP47918.1"/>
    </source>
</evidence>
<dbReference type="SUPFAM" id="SSF53098">
    <property type="entry name" value="Ribonuclease H-like"/>
    <property type="match status" value="1"/>
</dbReference>
<keyword evidence="1" id="KW-0378">Hydrolase</keyword>
<dbReference type="PANTHER" id="PTHR42648">
    <property type="entry name" value="TRANSPOSASE, PUTATIVE-RELATED"/>
    <property type="match status" value="1"/>
</dbReference>
<dbReference type="Gramene" id="C.cajan_27622.t">
    <property type="protein sequence ID" value="C.cajan_27622.t.cds1"/>
    <property type="gene ID" value="C.cajan_27622"/>
</dbReference>
<dbReference type="InterPro" id="IPR057670">
    <property type="entry name" value="SH3_retrovirus"/>
</dbReference>
<name>A0A151RZC3_CAJCA</name>
<dbReference type="InterPro" id="IPR001584">
    <property type="entry name" value="Integrase_cat-core"/>
</dbReference>
<dbReference type="Pfam" id="PF25597">
    <property type="entry name" value="SH3_retrovirus"/>
    <property type="match status" value="1"/>
</dbReference>
<dbReference type="GO" id="GO:0006508">
    <property type="term" value="P:proteolysis"/>
    <property type="evidence" value="ECO:0007669"/>
    <property type="project" value="UniProtKB-KW"/>
</dbReference>
<dbReference type="GO" id="GO:0015074">
    <property type="term" value="P:DNA integration"/>
    <property type="evidence" value="ECO:0007669"/>
    <property type="project" value="InterPro"/>
</dbReference>
<dbReference type="Pfam" id="PF00665">
    <property type="entry name" value="rve"/>
    <property type="match status" value="1"/>
</dbReference>
<keyword evidence="1" id="KW-0645">Protease</keyword>
<reference evidence="3" key="1">
    <citation type="journal article" date="2012" name="Nat. Biotechnol.">
        <title>Draft genome sequence of pigeonpea (Cajanus cajan), an orphan legume crop of resource-poor farmers.</title>
        <authorList>
            <person name="Varshney R.K."/>
            <person name="Chen W."/>
            <person name="Li Y."/>
            <person name="Bharti A.K."/>
            <person name="Saxena R.K."/>
            <person name="Schlueter J.A."/>
            <person name="Donoghue M.T."/>
            <person name="Azam S."/>
            <person name="Fan G."/>
            <person name="Whaley A.M."/>
            <person name="Farmer A.D."/>
            <person name="Sheridan J."/>
            <person name="Iwata A."/>
            <person name="Tuteja R."/>
            <person name="Penmetsa R.V."/>
            <person name="Wu W."/>
            <person name="Upadhyaya H.D."/>
            <person name="Yang S.P."/>
            <person name="Shah T."/>
            <person name="Saxena K.B."/>
            <person name="Michael T."/>
            <person name="McCombie W.R."/>
            <person name="Yang B."/>
            <person name="Zhang G."/>
            <person name="Yang H."/>
            <person name="Wang J."/>
            <person name="Spillane C."/>
            <person name="Cook D.R."/>
            <person name="May G.D."/>
            <person name="Xu X."/>
            <person name="Jackson S.A."/>
        </authorList>
    </citation>
    <scope>NUCLEOTIDE SEQUENCE [LARGE SCALE GENOMIC DNA]</scope>
</reference>
<dbReference type="GO" id="GO:0003676">
    <property type="term" value="F:nucleic acid binding"/>
    <property type="evidence" value="ECO:0007669"/>
    <property type="project" value="InterPro"/>
</dbReference>
<keyword evidence="4" id="KW-1185">Reference proteome</keyword>
<dbReference type="InterPro" id="IPR054722">
    <property type="entry name" value="PolX-like_BBD"/>
</dbReference>
<dbReference type="InterPro" id="IPR012337">
    <property type="entry name" value="RNaseH-like_sf"/>
</dbReference>
<protein>
    <submittedName>
        <fullName evidence="3">Retrovirus-related Pol polyprotein from transposon TNT 1-94</fullName>
    </submittedName>
</protein>
<proteinExistence type="predicted"/>
<sequence>MTKEIISLFIRLATKKDIWDTVQQTYSVNQDASRSYQLYREVISTKQNGGSVITYFGKLQKLWLEYDTIMNCNMECPKDIEKYNNMINSQRVYVFLAGLDTHLDAVRGRILATTPLPNVQSVYATVCAEANRQEAMLDSESTMGTAFVVKKFPKKGICKCTHCNGDNHVMETCFKLHGYPDWHPKGKTTPNTKVEATSKSHSSTIVGFVTKSGISNSALNFSVVTRGSDWIIDSGATDHMTCDPHKFTNFSPNCSKTAIINANGVSSPIEGVGTISLSPFLSIPDVLFVPTLNCNLLSVSKLTKSHSCVALFYPTHCLFQNIHSKEKIGSGRESEGLYYLENVSQQTHKGALACLANEHIQDKNKKEIWLWHRRLGHPSFGYLKKLFPSLFHKCNISDFLCETCVMAKSHRAVFPLSNKKTVFPFSLIHTDVWGPAPQSTHNGKKWFISFVDDCTRVTWVYLLKHKSDVCDVFRSFHHMIVTQFNTYIKVIRSDNGREYFKTELIEFMNSKGILHQTTCPYSPQQNGVAERKNRHILEVTRSLLIDGNVPSHLWAEAVSSAVYLINRTPSSVLNFRRPLDVLSDHCILPSMVYLPPHVFGCVIYVHLHPYQRTKLEERAIKCVFVGYGSTQKGYRAYHPPSKKFYISMDVTFNEHKFFYDDSTLQGGNESELHNHDVSMFDISNI</sequence>
<accession>A0A151RZC3</accession>
<evidence type="ECO:0000256" key="1">
    <source>
        <dbReference type="ARBA" id="ARBA00022670"/>
    </source>
</evidence>
<dbReference type="PANTHER" id="PTHR42648:SF22">
    <property type="entry name" value="REVERSE TRANSCRIPTASE TY1_COPIA-TYPE DOMAIN-CONTAINING PROTEIN"/>
    <property type="match status" value="1"/>
</dbReference>
<evidence type="ECO:0000313" key="4">
    <source>
        <dbReference type="Proteomes" id="UP000075243"/>
    </source>
</evidence>
<dbReference type="Pfam" id="PF22936">
    <property type="entry name" value="Pol_BBD"/>
    <property type="match status" value="1"/>
</dbReference>
<dbReference type="EMBL" id="KQ483513">
    <property type="protein sequence ID" value="KYP47918.1"/>
    <property type="molecule type" value="Genomic_DNA"/>
</dbReference>
<dbReference type="Pfam" id="PF13976">
    <property type="entry name" value="gag_pre-integrs"/>
    <property type="match status" value="1"/>
</dbReference>
<dbReference type="InterPro" id="IPR025724">
    <property type="entry name" value="GAG-pre-integrase_dom"/>
</dbReference>
<feature type="domain" description="Integrase catalytic" evidence="2">
    <location>
        <begin position="420"/>
        <end position="586"/>
    </location>
</feature>
<evidence type="ECO:0000259" key="2">
    <source>
        <dbReference type="PROSITE" id="PS50994"/>
    </source>
</evidence>